<dbReference type="Pfam" id="PF17770">
    <property type="entry name" value="RNase_J_C"/>
    <property type="match status" value="1"/>
</dbReference>
<accession>N9TR32</accession>
<dbReference type="Gene3D" id="3.10.20.580">
    <property type="match status" value="1"/>
</dbReference>
<name>N9TR32_9BACT</name>
<dbReference type="AlphaFoldDB" id="N9TR32"/>
<dbReference type="PANTHER" id="PTHR43694:SF1">
    <property type="entry name" value="RIBONUCLEASE J"/>
    <property type="match status" value="1"/>
</dbReference>
<dbReference type="Gene3D" id="3.40.50.10710">
    <property type="entry name" value="Metallo-hydrolase/oxidoreductase"/>
    <property type="match status" value="1"/>
</dbReference>
<dbReference type="SUPFAM" id="SSF56281">
    <property type="entry name" value="Metallo-hydrolase/oxidoreductase"/>
    <property type="match status" value="1"/>
</dbReference>
<dbReference type="Gene3D" id="3.60.15.10">
    <property type="entry name" value="Ribonuclease Z/Hydroxyacylglutathione hydrolase-like"/>
    <property type="match status" value="1"/>
</dbReference>
<dbReference type="STRING" id="1188233.MAU_6130"/>
<comment type="caution">
    <text evidence="3">The sequence shown here is derived from an EMBL/GenBank/DDBJ whole genome shotgun (WGS) entry which is preliminary data.</text>
</comment>
<protein>
    <submittedName>
        <fullName evidence="3">Uncharacterized protein</fullName>
    </submittedName>
</protein>
<evidence type="ECO:0000313" key="3">
    <source>
        <dbReference type="EMBL" id="ENY68535.1"/>
    </source>
</evidence>
<feature type="domain" description="Ribonuclease J C-terminal" evidence="1">
    <location>
        <begin position="451"/>
        <end position="551"/>
    </location>
</feature>
<proteinExistence type="predicted"/>
<gene>
    <name evidence="3" type="ORF">MAU_6130</name>
</gene>
<dbReference type="Proteomes" id="UP000013131">
    <property type="component" value="Unassembled WGS sequence"/>
</dbReference>
<feature type="domain" description="Ribonuclease J beta-CASP" evidence="2">
    <location>
        <begin position="223"/>
        <end position="340"/>
    </location>
</feature>
<evidence type="ECO:0000259" key="2">
    <source>
        <dbReference type="Pfam" id="PF22505"/>
    </source>
</evidence>
<dbReference type="InterPro" id="IPR055132">
    <property type="entry name" value="RNase_J_b_CASP"/>
</dbReference>
<dbReference type="eggNOG" id="COG0595">
    <property type="taxonomic scope" value="Bacteria"/>
</dbReference>
<organism evidence="3 4">
    <name type="scientific">Metamycoplasma auris 15026</name>
    <dbReference type="NCBI Taxonomy" id="1188233"/>
    <lineage>
        <taxon>Bacteria</taxon>
        <taxon>Bacillati</taxon>
        <taxon>Mycoplasmatota</taxon>
        <taxon>Mycoplasmoidales</taxon>
        <taxon>Metamycoplasmataceae</taxon>
        <taxon>Metamycoplasma</taxon>
    </lineage>
</organism>
<keyword evidence="4" id="KW-1185">Reference proteome</keyword>
<evidence type="ECO:0000313" key="4">
    <source>
        <dbReference type="Proteomes" id="UP000013131"/>
    </source>
</evidence>
<dbReference type="OrthoDB" id="401053at2"/>
<evidence type="ECO:0000259" key="1">
    <source>
        <dbReference type="Pfam" id="PF17770"/>
    </source>
</evidence>
<sequence>MNKINFFALGGLDENGKNSYVLDINGKLFIINCGTKIPINTHNGVDTLICNYEYLERRKRDIVGLFITDVKDSSFSAIPWLIMKIPGLKIYTSVFNRIVIMNRIAKYNVENRNFEIKTFNSPLKFNDVIVSNFDVAGGLPGQIGLNFEYSEGNILFLVNFVIGDLGSYGKTDLYKIKKLVNNHKPLQMLIMDVSRANYSGKSIDKIWVTKKIESKFSDTPNDRRIIFGLYDEDMIIAHEILLLAYKYKRPVMIYGKNYSALIDLVSKINPNLQFPQFIDMRAINDINNAVVLVTSSTERLYSRLMRIATNNDVYLKLKKDDTVIIIAPPINGLEVSYALTLDEIARRAMNLIELSSDQLYPCNPARDDIYNIIKELRPRYFIPIQGLYRYLVLATKIARSAGMNISRCIVLQNGRVAEFHNNELHSQKQGIKSVGDVVIDGFGIGDISQEVINERENLSRDGVIALSCLIDYKTRKPLGKLHISSYGIISKDNKDLILKIVNNLFAKEFDNKNSSQIDLKEIQEHLRKTVKRKIFKTLNKEPIIVVTLYEI</sequence>
<reference evidence="3 4" key="1">
    <citation type="journal article" date="2013" name="Genome Announc.">
        <title>Draft Genome Sequences of Mycoplasma auris and Mycoplasma yeatsii, Two Species of the Ear Canal of Caprinae.</title>
        <authorList>
            <person name="Dordet-Frisoni E."/>
            <person name="Baranowski E."/>
            <person name="Barre A."/>
            <person name="Blanchard A."/>
            <person name="Breton M."/>
            <person name="Couture C."/>
            <person name="Dupuy V."/>
            <person name="Gaurivaud P."/>
            <person name="Jacob D."/>
            <person name="Lemaitre C."/>
            <person name="Manso-Silvan L."/>
            <person name="Nikolski M."/>
            <person name="Nouvel L.X."/>
            <person name="Poumarat F."/>
            <person name="Sirand-Pugnet P."/>
            <person name="Thebault P."/>
            <person name="Theil S."/>
            <person name="Thiaucourt F."/>
            <person name="Citti C."/>
            <person name="Tardy F."/>
        </authorList>
    </citation>
    <scope>NUCLEOTIDE SEQUENCE [LARGE SCALE GENOMIC DNA]</scope>
    <source>
        <strain evidence="3 4">15026</strain>
    </source>
</reference>
<dbReference type="PATRIC" id="fig|1188233.3.peg.593"/>
<dbReference type="InterPro" id="IPR042173">
    <property type="entry name" value="RNase_J_2"/>
</dbReference>
<dbReference type="InterPro" id="IPR041636">
    <property type="entry name" value="RNase_J_C"/>
</dbReference>
<dbReference type="EMBL" id="AORI01000012">
    <property type="protein sequence ID" value="ENY68535.1"/>
    <property type="molecule type" value="Genomic_DNA"/>
</dbReference>
<dbReference type="PANTHER" id="PTHR43694">
    <property type="entry name" value="RIBONUCLEASE J"/>
    <property type="match status" value="1"/>
</dbReference>
<dbReference type="RefSeq" id="WP_004425335.1">
    <property type="nucleotide sequence ID" value="NZ_AORI01000012.1"/>
</dbReference>
<dbReference type="Pfam" id="PF22505">
    <property type="entry name" value="RNase_J_b_CASP"/>
    <property type="match status" value="1"/>
</dbReference>
<dbReference type="InterPro" id="IPR036866">
    <property type="entry name" value="RibonucZ/Hydroxyglut_hydro"/>
</dbReference>